<dbReference type="Proteomes" id="UP000663855">
    <property type="component" value="Unassembled WGS sequence"/>
</dbReference>
<dbReference type="EMBL" id="CAJNOV010012665">
    <property type="protein sequence ID" value="CAF1493532.1"/>
    <property type="molecule type" value="Genomic_DNA"/>
</dbReference>
<protein>
    <submittedName>
        <fullName evidence="1">Uncharacterized protein</fullName>
    </submittedName>
</protein>
<name>A0A815SPJ4_9BILA</name>
<reference evidence="1" key="1">
    <citation type="submission" date="2021-02" db="EMBL/GenBank/DDBJ databases">
        <authorList>
            <person name="Nowell W R."/>
        </authorList>
    </citation>
    <scope>NUCLEOTIDE SEQUENCE</scope>
</reference>
<comment type="caution">
    <text evidence="1">The sequence shown here is derived from an EMBL/GenBank/DDBJ whole genome shotgun (WGS) entry which is preliminary data.</text>
</comment>
<organism evidence="1 2">
    <name type="scientific">Rotaria magnacalcarata</name>
    <dbReference type="NCBI Taxonomy" id="392030"/>
    <lineage>
        <taxon>Eukaryota</taxon>
        <taxon>Metazoa</taxon>
        <taxon>Spiralia</taxon>
        <taxon>Gnathifera</taxon>
        <taxon>Rotifera</taxon>
        <taxon>Eurotatoria</taxon>
        <taxon>Bdelloidea</taxon>
        <taxon>Philodinida</taxon>
        <taxon>Philodinidae</taxon>
        <taxon>Rotaria</taxon>
    </lineage>
</organism>
<evidence type="ECO:0000313" key="2">
    <source>
        <dbReference type="Proteomes" id="UP000663855"/>
    </source>
</evidence>
<sequence length="182" mass="20924">MTINVFRTLSKVIFHEEFKFSEDTLDILLNVATNGQMIPSDLIDKLEKRFDPNVQQRYFIEIFENLVKNNQNISSELSLQLEKALNNKLLSDQVLFIFVLQGQKVELEKESIDILLQVAEKSNDDASIKEEIHELLSGSQLEGDQKKAYELVCLIDGTDAEFLDGLADFDKPKLLKQNFDRI</sequence>
<proteinExistence type="predicted"/>
<gene>
    <name evidence="1" type="ORF">CJN711_LOCUS26844</name>
</gene>
<evidence type="ECO:0000313" key="1">
    <source>
        <dbReference type="EMBL" id="CAF1493532.1"/>
    </source>
</evidence>
<dbReference type="AlphaFoldDB" id="A0A815SPJ4"/>
<feature type="non-terminal residue" evidence="1">
    <location>
        <position position="1"/>
    </location>
</feature>
<accession>A0A815SPJ4</accession>